<name>A0ACB7S8E5_HYAAI</name>
<dbReference type="EMBL" id="CM023485">
    <property type="protein sequence ID" value="KAH6930800.1"/>
    <property type="molecule type" value="Genomic_DNA"/>
</dbReference>
<evidence type="ECO:0000313" key="2">
    <source>
        <dbReference type="Proteomes" id="UP000821845"/>
    </source>
</evidence>
<dbReference type="Proteomes" id="UP000821845">
    <property type="component" value="Chromosome 5"/>
</dbReference>
<keyword evidence="2" id="KW-1185">Reference proteome</keyword>
<protein>
    <submittedName>
        <fullName evidence="1">Uncharacterized protein</fullName>
    </submittedName>
</protein>
<proteinExistence type="predicted"/>
<comment type="caution">
    <text evidence="1">The sequence shown here is derived from an EMBL/GenBank/DDBJ whole genome shotgun (WGS) entry which is preliminary data.</text>
</comment>
<reference evidence="1" key="1">
    <citation type="submission" date="2020-05" db="EMBL/GenBank/DDBJ databases">
        <title>Large-scale comparative analyses of tick genomes elucidate their genetic diversity and vector capacities.</title>
        <authorList>
            <person name="Jia N."/>
            <person name="Wang J."/>
            <person name="Shi W."/>
            <person name="Du L."/>
            <person name="Sun Y."/>
            <person name="Zhan W."/>
            <person name="Jiang J."/>
            <person name="Wang Q."/>
            <person name="Zhang B."/>
            <person name="Ji P."/>
            <person name="Sakyi L.B."/>
            <person name="Cui X."/>
            <person name="Yuan T."/>
            <person name="Jiang B."/>
            <person name="Yang W."/>
            <person name="Lam T.T.-Y."/>
            <person name="Chang Q."/>
            <person name="Ding S."/>
            <person name="Wang X."/>
            <person name="Zhu J."/>
            <person name="Ruan X."/>
            <person name="Zhao L."/>
            <person name="Wei J."/>
            <person name="Que T."/>
            <person name="Du C."/>
            <person name="Cheng J."/>
            <person name="Dai P."/>
            <person name="Han X."/>
            <person name="Huang E."/>
            <person name="Gao Y."/>
            <person name="Liu J."/>
            <person name="Shao H."/>
            <person name="Ye R."/>
            <person name="Li L."/>
            <person name="Wei W."/>
            <person name="Wang X."/>
            <person name="Wang C."/>
            <person name="Yang T."/>
            <person name="Huo Q."/>
            <person name="Li W."/>
            <person name="Guo W."/>
            <person name="Chen H."/>
            <person name="Zhou L."/>
            <person name="Ni X."/>
            <person name="Tian J."/>
            <person name="Zhou Y."/>
            <person name="Sheng Y."/>
            <person name="Liu T."/>
            <person name="Pan Y."/>
            <person name="Xia L."/>
            <person name="Li J."/>
            <person name="Zhao F."/>
            <person name="Cao W."/>
        </authorList>
    </citation>
    <scope>NUCLEOTIDE SEQUENCE</scope>
    <source>
        <strain evidence="1">Hyas-2018</strain>
    </source>
</reference>
<gene>
    <name evidence="1" type="ORF">HPB50_019403</name>
</gene>
<accession>A0ACB7S8E5</accession>
<organism evidence="1 2">
    <name type="scientific">Hyalomma asiaticum</name>
    <name type="common">Tick</name>
    <dbReference type="NCBI Taxonomy" id="266040"/>
    <lineage>
        <taxon>Eukaryota</taxon>
        <taxon>Metazoa</taxon>
        <taxon>Ecdysozoa</taxon>
        <taxon>Arthropoda</taxon>
        <taxon>Chelicerata</taxon>
        <taxon>Arachnida</taxon>
        <taxon>Acari</taxon>
        <taxon>Parasitiformes</taxon>
        <taxon>Ixodida</taxon>
        <taxon>Ixodoidea</taxon>
        <taxon>Ixodidae</taxon>
        <taxon>Hyalomminae</taxon>
        <taxon>Hyalomma</taxon>
    </lineage>
</organism>
<sequence length="197" mass="22303">MKEDVATGGLAVYFPIKTFELRETTARIQRAVLLLHWLLIRHPCVVMIEVEDWGVFEDIDWFRLFCDGVQGCHSLKILRLNADIGGVPFYGRLLKACASLQHLEQLSFERFRDGQHVDNTVILAAVIGRNKNLSVFKVDEFAAVPGRTWTVLRAESVVCEESRDGRPRLDTLPPECWHAIRRYLSVADVVINGPTGS</sequence>
<evidence type="ECO:0000313" key="1">
    <source>
        <dbReference type="EMBL" id="KAH6930800.1"/>
    </source>
</evidence>